<keyword evidence="1" id="KW-0472">Membrane</keyword>
<dbReference type="RefSeq" id="WP_091817287.1">
    <property type="nucleotide sequence ID" value="NZ_FNCQ01000008.1"/>
</dbReference>
<evidence type="ECO:0000313" key="3">
    <source>
        <dbReference type="Proteomes" id="UP000198779"/>
    </source>
</evidence>
<keyword evidence="3" id="KW-1185">Reference proteome</keyword>
<dbReference type="Proteomes" id="UP000198779">
    <property type="component" value="Unassembled WGS sequence"/>
</dbReference>
<sequence>MDALFWIYIISVVAVALMGDFREMAEDKPAPSQEKCDVPSLDQRRERARIESRMVEGDLFKS</sequence>
<reference evidence="3" key="1">
    <citation type="submission" date="2016-10" db="EMBL/GenBank/DDBJ databases">
        <authorList>
            <person name="Varghese N."/>
            <person name="Submissions S."/>
        </authorList>
    </citation>
    <scope>NUCLEOTIDE SEQUENCE [LARGE SCALE GENOMIC DNA]</scope>
    <source>
        <strain evidence="3">BP1-148</strain>
    </source>
</reference>
<organism evidence="2 3">
    <name type="scientific">Prevotella communis</name>
    <dbReference type="NCBI Taxonomy" id="2913614"/>
    <lineage>
        <taxon>Bacteria</taxon>
        <taxon>Pseudomonadati</taxon>
        <taxon>Bacteroidota</taxon>
        <taxon>Bacteroidia</taxon>
        <taxon>Bacteroidales</taxon>
        <taxon>Prevotellaceae</taxon>
        <taxon>Prevotella</taxon>
    </lineage>
</organism>
<dbReference type="AlphaFoldDB" id="A0A1G7WIE4"/>
<proteinExistence type="predicted"/>
<evidence type="ECO:0000256" key="1">
    <source>
        <dbReference type="SAM" id="Phobius"/>
    </source>
</evidence>
<accession>A0A1G7WIE4</accession>
<dbReference type="EMBL" id="FNCQ01000008">
    <property type="protein sequence ID" value="SDG71732.1"/>
    <property type="molecule type" value="Genomic_DNA"/>
</dbReference>
<name>A0A1G7WIE4_9BACT</name>
<keyword evidence="1" id="KW-1133">Transmembrane helix</keyword>
<feature type="transmembrane region" description="Helical" evidence="1">
    <location>
        <begin position="6"/>
        <end position="25"/>
    </location>
</feature>
<protein>
    <submittedName>
        <fullName evidence="2">Uncharacterized protein</fullName>
    </submittedName>
</protein>
<evidence type="ECO:0000313" key="2">
    <source>
        <dbReference type="EMBL" id="SDG71732.1"/>
    </source>
</evidence>
<gene>
    <name evidence="2" type="ORF">SAMN04487901_10838</name>
</gene>
<keyword evidence="1" id="KW-0812">Transmembrane</keyword>
<dbReference type="STRING" id="645274.SAMN04487901_10838"/>